<dbReference type="RefSeq" id="WP_075834907.1">
    <property type="nucleotide sequence ID" value="NZ_MSTI01000129.1"/>
</dbReference>
<gene>
    <name evidence="1" type="ORF">BOO71_0010876</name>
</gene>
<dbReference type="OrthoDB" id="72893at2"/>
<dbReference type="AlphaFoldDB" id="A0A1U7NV22"/>
<dbReference type="EMBL" id="MSTI01000129">
    <property type="protein sequence ID" value="OLV16764.1"/>
    <property type="molecule type" value="Genomic_DNA"/>
</dbReference>
<reference evidence="1 2" key="1">
    <citation type="submission" date="2017-01" db="EMBL/GenBank/DDBJ databases">
        <title>Genome Analysis of Deinococcus marmoris KOPRI26562.</title>
        <authorList>
            <person name="Kim J.H."/>
            <person name="Oh H.-M."/>
        </authorList>
    </citation>
    <scope>NUCLEOTIDE SEQUENCE [LARGE SCALE GENOMIC DNA]</scope>
    <source>
        <strain evidence="1 2">KOPRI26562</strain>
    </source>
</reference>
<protein>
    <submittedName>
        <fullName evidence="1">Uncharacterized protein</fullName>
    </submittedName>
</protein>
<organism evidence="1 2">
    <name type="scientific">Deinococcus marmoris</name>
    <dbReference type="NCBI Taxonomy" id="249408"/>
    <lineage>
        <taxon>Bacteria</taxon>
        <taxon>Thermotogati</taxon>
        <taxon>Deinococcota</taxon>
        <taxon>Deinococci</taxon>
        <taxon>Deinococcales</taxon>
        <taxon>Deinococcaceae</taxon>
        <taxon>Deinococcus</taxon>
    </lineage>
</organism>
<proteinExistence type="predicted"/>
<comment type="caution">
    <text evidence="1">The sequence shown here is derived from an EMBL/GenBank/DDBJ whole genome shotgun (WGS) entry which is preliminary data.</text>
</comment>
<accession>A0A1U7NV22</accession>
<keyword evidence="2" id="KW-1185">Reference proteome</keyword>
<sequence length="72" mass="8035">MLLGARDHQHDLFEISGEPGGEQVIELTSRRLSHIFGKEVMSDLYLKGRVRISATLQQMALLRGPEDSCLSP</sequence>
<evidence type="ECO:0000313" key="2">
    <source>
        <dbReference type="Proteomes" id="UP000186607"/>
    </source>
</evidence>
<dbReference type="Proteomes" id="UP000186607">
    <property type="component" value="Unassembled WGS sequence"/>
</dbReference>
<evidence type="ECO:0000313" key="1">
    <source>
        <dbReference type="EMBL" id="OLV16764.1"/>
    </source>
</evidence>
<name>A0A1U7NV22_9DEIO</name>